<sequence precursor="true">MHSKVAKLFSLSLALTCAAAVNADTLVWNNGTGAFVGSQTWSYDNAGVVATTDNPFNHIGVPGGVGGENVVLIGGGGEVTLSSAGQGPYSDNSFYELRVGTLAGAADLSGVAGGADHRGDGTLTVDGVDLLLFNDGVGSGNLIVGGASGISGTVNWNSSETLAANNQLRVGQGGVGVFNQNGGAVEISAVSGPADPTRVGSGGGTGTYYLNAGSLQIGSSDGGDGGLEKTVTVGIGVEGGSSSGVFNLGDGSGSAGSASMETWGNVTIGGAGGTGVLNLFSDGALTVNYAPGLASSSRIQIGNQGGSTGSIVQTGGSVATDGLMSLGFNTGQAAYTLNGSAGSVNVRAFEAFQSVELNFNLDAGGATTINVEGNTNTAGDVDAGNSMTLSSPTLNISGLGSYASLADIVLFDQLDPSASLTGTFGNYTQGQVVGQNAGGADFYLNLFGGNGNDVVLQSSLPSSSTNGLVWNAGAANFDSGWASGDGSFGVAATGVDPFSGLQNLYLGNNGHATFDGASNTSAGTTVNNVFVGTNKAGAVVAGRNGNGTLTVNGSQNLTVDDSAAAGAEGFFTVGEQGFTGTVNWNSAGTLDAQGQFRVGRDGGTGVVNQTAGVVQGGTTGGGGKYLGIGDGTGSQGTYNLYGGALYPDGQGAGAPLRQFRVGHNGAAGTLRVGDGAGAAETAVFESEDDLWIGSAGGTGAIEIQADGVLRLVGENAPMFVGYRNNGTGGIGSVNQEGGLLQVDNLLTIGQGEDSVGEYLLSGGSVLAANDGGGDVRIGGGGGTGTLRVSGTGDFSSQGRLFIAEAGGQGTVGLLEITGSQAGFTINKLENAPGTAGPGAGNDETIRWVADTSGVTPIVVTGLSETEVVQIQDPVELAANTGTDGSGDLMGDGIALSLDLSALSGSQSLTLIDNQSAEAILGYFENGATMNLYEEGESILGTGFGGQVTISYLGGTGNDVVLSLVAAAGLPGDYNGDGVVDAADYTQWRDNKGDADESAIMNNGDGGGITDSDYLVWRDNYGRTSGSPSATAAPEPRGALLAALAFGVALASFTRRPTTALARCRS</sequence>
<feature type="chain" id="PRO_5023097314" description="Lipoprotein" evidence="1">
    <location>
        <begin position="24"/>
        <end position="1065"/>
    </location>
</feature>
<dbReference type="Proteomes" id="UP000318478">
    <property type="component" value="Unassembled WGS sequence"/>
</dbReference>
<reference evidence="2 3" key="1">
    <citation type="submission" date="2019-02" db="EMBL/GenBank/DDBJ databases">
        <title>Deep-cultivation of Planctomycetes and their phenomic and genomic characterization uncovers novel biology.</title>
        <authorList>
            <person name="Wiegand S."/>
            <person name="Jogler M."/>
            <person name="Boedeker C."/>
            <person name="Pinto D."/>
            <person name="Vollmers J."/>
            <person name="Rivas-Marin E."/>
            <person name="Kohn T."/>
            <person name="Peeters S.H."/>
            <person name="Heuer A."/>
            <person name="Rast P."/>
            <person name="Oberbeckmann S."/>
            <person name="Bunk B."/>
            <person name="Jeske O."/>
            <person name="Meyerdierks A."/>
            <person name="Storesund J.E."/>
            <person name="Kallscheuer N."/>
            <person name="Luecker S."/>
            <person name="Lage O.M."/>
            <person name="Pohl T."/>
            <person name="Merkel B.J."/>
            <person name="Hornburger P."/>
            <person name="Mueller R.-W."/>
            <person name="Bruemmer F."/>
            <person name="Labrenz M."/>
            <person name="Spormann A.M."/>
            <person name="Op Den Camp H."/>
            <person name="Overmann J."/>
            <person name="Amann R."/>
            <person name="Jetten M.S.M."/>
            <person name="Mascher T."/>
            <person name="Medema M.H."/>
            <person name="Devos D.P."/>
            <person name="Kaster A.-K."/>
            <person name="Ovreas L."/>
            <person name="Rohde M."/>
            <person name="Galperin M.Y."/>
            <person name="Jogler C."/>
        </authorList>
    </citation>
    <scope>NUCLEOTIDE SEQUENCE [LARGE SCALE GENOMIC DNA]</scope>
    <source>
        <strain evidence="2 3">Pla123a</strain>
    </source>
</reference>
<name>A0A5C5YQV6_9BACT</name>
<evidence type="ECO:0000313" key="2">
    <source>
        <dbReference type="EMBL" id="TWT77296.1"/>
    </source>
</evidence>
<evidence type="ECO:0000256" key="1">
    <source>
        <dbReference type="SAM" id="SignalP"/>
    </source>
</evidence>
<dbReference type="InterPro" id="IPR018247">
    <property type="entry name" value="EF_Hand_1_Ca_BS"/>
</dbReference>
<evidence type="ECO:0008006" key="4">
    <source>
        <dbReference type="Google" id="ProtNLM"/>
    </source>
</evidence>
<organism evidence="2 3">
    <name type="scientific">Posidoniimonas polymericola</name>
    <dbReference type="NCBI Taxonomy" id="2528002"/>
    <lineage>
        <taxon>Bacteria</taxon>
        <taxon>Pseudomonadati</taxon>
        <taxon>Planctomycetota</taxon>
        <taxon>Planctomycetia</taxon>
        <taxon>Pirellulales</taxon>
        <taxon>Lacipirellulaceae</taxon>
        <taxon>Posidoniimonas</taxon>
    </lineage>
</organism>
<dbReference type="OrthoDB" id="226188at2"/>
<dbReference type="RefSeq" id="WP_146586312.1">
    <property type="nucleotide sequence ID" value="NZ_SJPO01000004.1"/>
</dbReference>
<proteinExistence type="predicted"/>
<evidence type="ECO:0000313" key="3">
    <source>
        <dbReference type="Proteomes" id="UP000318478"/>
    </source>
</evidence>
<dbReference type="EMBL" id="SJPO01000004">
    <property type="protein sequence ID" value="TWT77296.1"/>
    <property type="molecule type" value="Genomic_DNA"/>
</dbReference>
<comment type="caution">
    <text evidence="2">The sequence shown here is derived from an EMBL/GenBank/DDBJ whole genome shotgun (WGS) entry which is preliminary data.</text>
</comment>
<accession>A0A5C5YQV6</accession>
<keyword evidence="3" id="KW-1185">Reference proteome</keyword>
<dbReference type="PROSITE" id="PS00018">
    <property type="entry name" value="EF_HAND_1"/>
    <property type="match status" value="1"/>
</dbReference>
<dbReference type="AlphaFoldDB" id="A0A5C5YQV6"/>
<gene>
    <name evidence="2" type="ORF">Pla123a_19540</name>
</gene>
<protein>
    <recommendedName>
        <fullName evidence="4">Lipoprotein</fullName>
    </recommendedName>
</protein>
<feature type="signal peptide" evidence="1">
    <location>
        <begin position="1"/>
        <end position="23"/>
    </location>
</feature>
<keyword evidence="1" id="KW-0732">Signal</keyword>